<dbReference type="InterPro" id="IPR012675">
    <property type="entry name" value="Beta-grasp_dom_sf"/>
</dbReference>
<dbReference type="InterPro" id="IPR016155">
    <property type="entry name" value="Mopterin_synth/thiamin_S_b"/>
</dbReference>
<sequence length="89" mass="9927">MAQITFTQNLTRHVECPALEVAGGTVREALERYFELHPRVRGYVLDEQGALRKHVVVFVDGQQLKDRAGLSEPVSERTSLYVMQALSGG</sequence>
<dbReference type="PANTHER" id="PTHR38031:SF1">
    <property type="entry name" value="SULFUR CARRIER PROTEIN CYSO"/>
    <property type="match status" value="1"/>
</dbReference>
<dbReference type="PANTHER" id="PTHR38031">
    <property type="entry name" value="SULFUR CARRIER PROTEIN SLR0821-RELATED"/>
    <property type="match status" value="1"/>
</dbReference>
<dbReference type="EMBL" id="JEMB01001764">
    <property type="protein sequence ID" value="KYF85226.1"/>
    <property type="molecule type" value="Genomic_DNA"/>
</dbReference>
<dbReference type="Gene3D" id="3.10.20.30">
    <property type="match status" value="1"/>
</dbReference>
<protein>
    <submittedName>
        <fullName evidence="1">Thiamine biosynthesis protein ThiS</fullName>
    </submittedName>
</protein>
<organism evidence="1 2">
    <name type="scientific">Sorangium cellulosum</name>
    <name type="common">Polyangium cellulosum</name>
    <dbReference type="NCBI Taxonomy" id="56"/>
    <lineage>
        <taxon>Bacteria</taxon>
        <taxon>Pseudomonadati</taxon>
        <taxon>Myxococcota</taxon>
        <taxon>Polyangia</taxon>
        <taxon>Polyangiales</taxon>
        <taxon>Polyangiaceae</taxon>
        <taxon>Sorangium</taxon>
    </lineage>
</organism>
<dbReference type="InterPro" id="IPR052045">
    <property type="entry name" value="Sulfur_Carrier/Prot_Modifier"/>
</dbReference>
<evidence type="ECO:0000313" key="1">
    <source>
        <dbReference type="EMBL" id="KYF85226.1"/>
    </source>
</evidence>
<dbReference type="AlphaFoldDB" id="A0A150RYN1"/>
<reference evidence="1 2" key="1">
    <citation type="submission" date="2014-02" db="EMBL/GenBank/DDBJ databases">
        <title>The small core and large imbalanced accessory genome model reveals a collaborative survival strategy of Sorangium cellulosum strains in nature.</title>
        <authorList>
            <person name="Han K."/>
            <person name="Peng R."/>
            <person name="Blom J."/>
            <person name="Li Y.-Z."/>
        </authorList>
    </citation>
    <scope>NUCLEOTIDE SEQUENCE [LARGE SCALE GENOMIC DNA]</scope>
    <source>
        <strain evidence="1 2">So0011-07</strain>
    </source>
</reference>
<name>A0A150RYN1_SORCE</name>
<accession>A0A150RYN1</accession>
<dbReference type="Proteomes" id="UP000075635">
    <property type="component" value="Unassembled WGS sequence"/>
</dbReference>
<dbReference type="CDD" id="cd17040">
    <property type="entry name" value="Ubl_MoaD_like"/>
    <property type="match status" value="1"/>
</dbReference>
<comment type="caution">
    <text evidence="1">The sequence shown here is derived from an EMBL/GenBank/DDBJ whole genome shotgun (WGS) entry which is preliminary data.</text>
</comment>
<proteinExistence type="predicted"/>
<evidence type="ECO:0000313" key="2">
    <source>
        <dbReference type="Proteomes" id="UP000075635"/>
    </source>
</evidence>
<dbReference type="SUPFAM" id="SSF54285">
    <property type="entry name" value="MoaD/ThiS"/>
    <property type="match status" value="1"/>
</dbReference>
<gene>
    <name evidence="1" type="ORF">BE17_39980</name>
</gene>